<gene>
    <name evidence="9" type="ORF">FGIG_10526</name>
</gene>
<evidence type="ECO:0000256" key="7">
    <source>
        <dbReference type="SAM" id="Coils"/>
    </source>
</evidence>
<keyword evidence="3 7" id="KW-0175">Coiled coil</keyword>
<keyword evidence="4" id="KW-0966">Cell projection</keyword>
<dbReference type="GO" id="GO:0036064">
    <property type="term" value="C:ciliary basal body"/>
    <property type="evidence" value="ECO:0007669"/>
    <property type="project" value="TreeGrafter"/>
</dbReference>
<evidence type="ECO:0000256" key="6">
    <source>
        <dbReference type="ARBA" id="ARBA00044798"/>
    </source>
</evidence>
<dbReference type="GO" id="GO:0060271">
    <property type="term" value="P:cilium assembly"/>
    <property type="evidence" value="ECO:0007669"/>
    <property type="project" value="TreeGrafter"/>
</dbReference>
<evidence type="ECO:0000256" key="4">
    <source>
        <dbReference type="ARBA" id="ARBA00023273"/>
    </source>
</evidence>
<dbReference type="Pfam" id="PF13870">
    <property type="entry name" value="CCDC113_CCDC96_CC"/>
    <property type="match status" value="1"/>
</dbReference>
<keyword evidence="10" id="KW-1185">Reference proteome</keyword>
<dbReference type="PANTHER" id="PTHR15654:SF2">
    <property type="entry name" value="COILED-COIL DOMAIN-CONTAINING PROTEIN 113"/>
    <property type="match status" value="1"/>
</dbReference>
<evidence type="ECO:0000256" key="3">
    <source>
        <dbReference type="ARBA" id="ARBA00023054"/>
    </source>
</evidence>
<name>A0A504YXS6_FASGI</name>
<proteinExistence type="inferred from homology"/>
<dbReference type="EMBL" id="SUNJ01003177">
    <property type="protein sequence ID" value="TPP65439.1"/>
    <property type="molecule type" value="Genomic_DNA"/>
</dbReference>
<comment type="caution">
    <text evidence="9">The sequence shown here is derived from an EMBL/GenBank/DDBJ whole genome shotgun (WGS) entry which is preliminary data.</text>
</comment>
<dbReference type="OrthoDB" id="10259713at2759"/>
<dbReference type="InterPro" id="IPR025254">
    <property type="entry name" value="CCDC113/CCDC96_CC"/>
</dbReference>
<sequence length="245" mass="29371">DQKKHSVDFEKSVVKEGYIDRAKCVASEKYIRFSEERMKQRETILEKIRLNTATLRSHLRKCKGQLRQKEEIGEVLHVVDFEQLKIENSQYLEKIEEKNRQIQSLKAVAARTLHVVNTLKASEKSLNICFCLLEQMKIHELQREQRRQETEINQRQEICKRAKNEMIVVKEELKNEKKFKKRFQTHVDSFHVPSIMDFVQLKTEERQICRQETIHARKFKIAEMALIRHKKLWTQVRRSNLMGEV</sequence>
<protein>
    <recommendedName>
        <fullName evidence="6">Cilia- and flagella-associated protein 263</fullName>
    </recommendedName>
</protein>
<comment type="similarity">
    <text evidence="5">Belongs to the CFAP263 family.</text>
</comment>
<keyword evidence="2" id="KW-0970">Cilium biogenesis/degradation</keyword>
<dbReference type="STRING" id="46835.A0A504YXS6"/>
<evidence type="ECO:0000259" key="8">
    <source>
        <dbReference type="Pfam" id="PF13870"/>
    </source>
</evidence>
<reference evidence="9 10" key="1">
    <citation type="submission" date="2019-04" db="EMBL/GenBank/DDBJ databases">
        <title>Annotation for the trematode Fasciola gigantica.</title>
        <authorList>
            <person name="Choi Y.-J."/>
        </authorList>
    </citation>
    <scope>NUCLEOTIDE SEQUENCE [LARGE SCALE GENOMIC DNA]</scope>
    <source>
        <strain evidence="9">Uganda_cow_1</strain>
    </source>
</reference>
<dbReference type="InterPro" id="IPR051885">
    <property type="entry name" value="CC_CF"/>
</dbReference>
<dbReference type="GO" id="GO:0005930">
    <property type="term" value="C:axoneme"/>
    <property type="evidence" value="ECO:0007669"/>
    <property type="project" value="TreeGrafter"/>
</dbReference>
<dbReference type="PANTHER" id="PTHR15654">
    <property type="entry name" value="COILED-COIL DOMAIN-CONTAINING PROTEIN 113-RELATED"/>
    <property type="match status" value="1"/>
</dbReference>
<feature type="domain" description="CCDC113/CCDC96 coiled-coil" evidence="8">
    <location>
        <begin position="38"/>
        <end position="125"/>
    </location>
</feature>
<evidence type="ECO:0000256" key="1">
    <source>
        <dbReference type="ARBA" id="ARBA00004138"/>
    </source>
</evidence>
<evidence type="ECO:0000256" key="5">
    <source>
        <dbReference type="ARBA" id="ARBA00044506"/>
    </source>
</evidence>
<evidence type="ECO:0000256" key="2">
    <source>
        <dbReference type="ARBA" id="ARBA00022794"/>
    </source>
</evidence>
<comment type="subcellular location">
    <subcellularLocation>
        <location evidence="1">Cell projection</location>
        <location evidence="1">Cilium</location>
    </subcellularLocation>
</comment>
<feature type="non-terminal residue" evidence="9">
    <location>
        <position position="1"/>
    </location>
</feature>
<evidence type="ECO:0000313" key="10">
    <source>
        <dbReference type="Proteomes" id="UP000316759"/>
    </source>
</evidence>
<accession>A0A504YXS6</accession>
<dbReference type="Proteomes" id="UP000316759">
    <property type="component" value="Unassembled WGS sequence"/>
</dbReference>
<dbReference type="AlphaFoldDB" id="A0A504YXS6"/>
<feature type="coiled-coil region" evidence="7">
    <location>
        <begin position="81"/>
        <end position="108"/>
    </location>
</feature>
<organism evidence="9 10">
    <name type="scientific">Fasciola gigantica</name>
    <name type="common">Giant liver fluke</name>
    <dbReference type="NCBI Taxonomy" id="46835"/>
    <lineage>
        <taxon>Eukaryota</taxon>
        <taxon>Metazoa</taxon>
        <taxon>Spiralia</taxon>
        <taxon>Lophotrochozoa</taxon>
        <taxon>Platyhelminthes</taxon>
        <taxon>Trematoda</taxon>
        <taxon>Digenea</taxon>
        <taxon>Plagiorchiida</taxon>
        <taxon>Echinostomata</taxon>
        <taxon>Echinostomatoidea</taxon>
        <taxon>Fasciolidae</taxon>
        <taxon>Fasciola</taxon>
    </lineage>
</organism>
<evidence type="ECO:0000313" key="9">
    <source>
        <dbReference type="EMBL" id="TPP65439.1"/>
    </source>
</evidence>